<accession>A0ACB8CAA9</accession>
<keyword evidence="2" id="KW-1185">Reference proteome</keyword>
<protein>
    <submittedName>
        <fullName evidence="1">Uncharacterized protein</fullName>
    </submittedName>
</protein>
<organism evidence="1 2">
    <name type="scientific">Dermacentor silvarum</name>
    <name type="common">Tick</name>
    <dbReference type="NCBI Taxonomy" id="543639"/>
    <lineage>
        <taxon>Eukaryota</taxon>
        <taxon>Metazoa</taxon>
        <taxon>Ecdysozoa</taxon>
        <taxon>Arthropoda</taxon>
        <taxon>Chelicerata</taxon>
        <taxon>Arachnida</taxon>
        <taxon>Acari</taxon>
        <taxon>Parasitiformes</taxon>
        <taxon>Ixodida</taxon>
        <taxon>Ixodoidea</taxon>
        <taxon>Ixodidae</taxon>
        <taxon>Rhipicephalinae</taxon>
        <taxon>Dermacentor</taxon>
    </lineage>
</organism>
<dbReference type="EMBL" id="CM023477">
    <property type="protein sequence ID" value="KAH7937838.1"/>
    <property type="molecule type" value="Genomic_DNA"/>
</dbReference>
<sequence>MSSSSEDPEPTGSRRSATTRLVAWLPVAMVVALFVWTYYVYIFIFCGHVLEDDVQRVVFGGVFHLLLLLCLWSFVQTTVTSVAPIPRYFSLSESDQRLMEQCADDDARRQFLEILADNRGVLTRGSNGVVRFCDTCKQVKPDRAHHCSQCKRCIPKMDHHCPWFNNCVCFSTYKFFLLTIFYVVALSVFGLLSATHHVAGLWSGHAASDVTLHTTFLYVFGVVLSLTLGSFLYFHITMVCSNVTTLEDLRPHQFKDQSFSNPLTYPLFREVLFVTAYQTSAQKTKNKTKLLVFYALALQVAPWNTIRTSVPLYRDSFDVGCCNNIAEVFGRRKALWLLPVFTAVGDGTRFPTRLHPDRNVYGPPASVAVEARRPSVPVPPATVVTGTATPSWMPPVVGPPSCRYPVPSSESVALTLSTPLQLPRRGAGGGRHARLPPMAITIVPGSETPASRLHSMDEKDATSSMAPPTSLTSVDVQ</sequence>
<reference evidence="1" key="1">
    <citation type="submission" date="2020-05" db="EMBL/GenBank/DDBJ databases">
        <title>Large-scale comparative analyses of tick genomes elucidate their genetic diversity and vector capacities.</title>
        <authorList>
            <person name="Jia N."/>
            <person name="Wang J."/>
            <person name="Shi W."/>
            <person name="Du L."/>
            <person name="Sun Y."/>
            <person name="Zhan W."/>
            <person name="Jiang J."/>
            <person name="Wang Q."/>
            <person name="Zhang B."/>
            <person name="Ji P."/>
            <person name="Sakyi L.B."/>
            <person name="Cui X."/>
            <person name="Yuan T."/>
            <person name="Jiang B."/>
            <person name="Yang W."/>
            <person name="Lam T.T.-Y."/>
            <person name="Chang Q."/>
            <person name="Ding S."/>
            <person name="Wang X."/>
            <person name="Zhu J."/>
            <person name="Ruan X."/>
            <person name="Zhao L."/>
            <person name="Wei J."/>
            <person name="Que T."/>
            <person name="Du C."/>
            <person name="Cheng J."/>
            <person name="Dai P."/>
            <person name="Han X."/>
            <person name="Huang E."/>
            <person name="Gao Y."/>
            <person name="Liu J."/>
            <person name="Shao H."/>
            <person name="Ye R."/>
            <person name="Li L."/>
            <person name="Wei W."/>
            <person name="Wang X."/>
            <person name="Wang C."/>
            <person name="Yang T."/>
            <person name="Huo Q."/>
            <person name="Li W."/>
            <person name="Guo W."/>
            <person name="Chen H."/>
            <person name="Zhou L."/>
            <person name="Ni X."/>
            <person name="Tian J."/>
            <person name="Zhou Y."/>
            <person name="Sheng Y."/>
            <person name="Liu T."/>
            <person name="Pan Y."/>
            <person name="Xia L."/>
            <person name="Li J."/>
            <person name="Zhao F."/>
            <person name="Cao W."/>
        </authorList>
    </citation>
    <scope>NUCLEOTIDE SEQUENCE</scope>
    <source>
        <strain evidence="1">Dsil-2018</strain>
    </source>
</reference>
<gene>
    <name evidence="1" type="ORF">HPB49_016592</name>
</gene>
<evidence type="ECO:0000313" key="1">
    <source>
        <dbReference type="EMBL" id="KAH7937838.1"/>
    </source>
</evidence>
<name>A0ACB8CAA9_DERSI</name>
<dbReference type="Proteomes" id="UP000821865">
    <property type="component" value="Chromosome 8"/>
</dbReference>
<proteinExistence type="predicted"/>
<evidence type="ECO:0000313" key="2">
    <source>
        <dbReference type="Proteomes" id="UP000821865"/>
    </source>
</evidence>
<comment type="caution">
    <text evidence="1">The sequence shown here is derived from an EMBL/GenBank/DDBJ whole genome shotgun (WGS) entry which is preliminary data.</text>
</comment>